<dbReference type="Pfam" id="PF05199">
    <property type="entry name" value="GMC_oxred_C"/>
    <property type="match status" value="1"/>
</dbReference>
<feature type="domain" description="Glucose-methanol-choline oxidoreductase N-terminal" evidence="5">
    <location>
        <begin position="271"/>
        <end position="285"/>
    </location>
</feature>
<protein>
    <submittedName>
        <fullName evidence="6">GMC family oxidoreductase N-terminal domain-containing protein</fullName>
    </submittedName>
</protein>
<accession>A0ABS5M3L2</accession>
<dbReference type="Gene3D" id="3.50.50.60">
    <property type="entry name" value="FAD/NAD(P)-binding domain"/>
    <property type="match status" value="1"/>
</dbReference>
<dbReference type="SUPFAM" id="SSF54373">
    <property type="entry name" value="FAD-linked reductases, C-terminal domain"/>
    <property type="match status" value="1"/>
</dbReference>
<dbReference type="InterPro" id="IPR036188">
    <property type="entry name" value="FAD/NAD-bd_sf"/>
</dbReference>
<dbReference type="RefSeq" id="WP_211648626.1">
    <property type="nucleotide sequence ID" value="NZ_JAFEVO010000001.1"/>
</dbReference>
<reference evidence="6 7" key="1">
    <citation type="submission" date="2021-02" db="EMBL/GenBank/DDBJ databases">
        <title>Draft genome and description of Leucobacter sp nov strain Marseille-Q4368.</title>
        <authorList>
            <person name="Boxberger M."/>
            <person name="La Scola B."/>
        </authorList>
    </citation>
    <scope>NUCLEOTIDE SEQUENCE [LARGE SCALE GENOMIC DNA]</scope>
    <source>
        <strain evidence="6 7">Marseille-Q4368</strain>
    </source>
</reference>
<dbReference type="Gene3D" id="3.30.560.10">
    <property type="entry name" value="Glucose Oxidase, domain 3"/>
    <property type="match status" value="1"/>
</dbReference>
<evidence type="ECO:0000313" key="6">
    <source>
        <dbReference type="EMBL" id="MBS3181565.1"/>
    </source>
</evidence>
<name>A0ABS5M3L2_9MICO</name>
<comment type="similarity">
    <text evidence="2">Belongs to the GMC oxidoreductase family.</text>
</comment>
<proteinExistence type="inferred from homology"/>
<dbReference type="InterPro" id="IPR007867">
    <property type="entry name" value="GMC_OxRtase_C"/>
</dbReference>
<dbReference type="PANTHER" id="PTHR11552">
    <property type="entry name" value="GLUCOSE-METHANOL-CHOLINE GMC OXIDOREDUCTASE"/>
    <property type="match status" value="1"/>
</dbReference>
<dbReference type="PROSITE" id="PS00624">
    <property type="entry name" value="GMC_OXRED_2"/>
    <property type="match status" value="1"/>
</dbReference>
<comment type="caution">
    <text evidence="6">The sequence shown here is derived from an EMBL/GenBank/DDBJ whole genome shotgun (WGS) entry which is preliminary data.</text>
</comment>
<dbReference type="InterPro" id="IPR012132">
    <property type="entry name" value="GMC_OxRdtase"/>
</dbReference>
<evidence type="ECO:0000256" key="1">
    <source>
        <dbReference type="ARBA" id="ARBA00001974"/>
    </source>
</evidence>
<dbReference type="InterPro" id="IPR000172">
    <property type="entry name" value="GMC_OxRdtase_N"/>
</dbReference>
<dbReference type="EMBL" id="JAFEVO010000001">
    <property type="protein sequence ID" value="MBS3181565.1"/>
    <property type="molecule type" value="Genomic_DNA"/>
</dbReference>
<keyword evidence="3" id="KW-0285">Flavoprotein</keyword>
<evidence type="ECO:0000256" key="3">
    <source>
        <dbReference type="ARBA" id="ARBA00022630"/>
    </source>
</evidence>
<sequence length="528" mass="56396">MSARSTGGAPPRSVIVVGAGSAGSVVARRLADAGVSVTVLEAGGEDGNPAIHDPMRMGELWHSADDWNYYTVPQPGANGHRLHLPRGKVLGGSHSLNAMIWVRCSPLDFDHWASLGNDGWAWEDVLPVYRAIENFHGAGDGSDGLRGTDGLLDVTDAYALAPIQQAIIDASVQEGLPHNPDYNGASLDGVSQQQITVRDGRRFNTYMAYLKPVRDRVNVEVGCHVHELLFADDDADATGDRAARPRVTGVRFSQGGELRELHADEVVLAAGALDSPRVLLRSGIGPADELAEVGIEARVDLPGVGKNLHDHYLAPVIFETEQPVGPPEAGRSVTQTHIFWKSRAELDRPDTQPINFSVPMYGDFLEPRSADGFTFMAGLVTPKSRGSLALSGPDPEDPVIIDLGALSHDDDVASLVASVQQCRRIGRQQALAGEWGATEVYPGPEIGDGDDLVDYVRDTVAMYHHQVGTCKMGVDELAVVSPRLAVHGVDGLRVIDASIMPRVTTGNTNAPAVLIGELGARFLLSGER</sequence>
<evidence type="ECO:0000313" key="7">
    <source>
        <dbReference type="Proteomes" id="UP000811492"/>
    </source>
</evidence>
<gene>
    <name evidence="6" type="ORF">JSQ98_05070</name>
</gene>
<dbReference type="Pfam" id="PF00732">
    <property type="entry name" value="GMC_oxred_N"/>
    <property type="match status" value="1"/>
</dbReference>
<organism evidence="6 7">
    <name type="scientific">Leucobacter manosquensis</name>
    <dbReference type="NCBI Taxonomy" id="2810611"/>
    <lineage>
        <taxon>Bacteria</taxon>
        <taxon>Bacillati</taxon>
        <taxon>Actinomycetota</taxon>
        <taxon>Actinomycetes</taxon>
        <taxon>Micrococcales</taxon>
        <taxon>Microbacteriaceae</taxon>
        <taxon>Leucobacter</taxon>
    </lineage>
</organism>
<keyword evidence="4" id="KW-0274">FAD</keyword>
<dbReference type="PIRSF" id="PIRSF000137">
    <property type="entry name" value="Alcohol_oxidase"/>
    <property type="match status" value="1"/>
</dbReference>
<dbReference type="SUPFAM" id="SSF51905">
    <property type="entry name" value="FAD/NAD(P)-binding domain"/>
    <property type="match status" value="1"/>
</dbReference>
<evidence type="ECO:0000256" key="2">
    <source>
        <dbReference type="ARBA" id="ARBA00010790"/>
    </source>
</evidence>
<evidence type="ECO:0000259" key="5">
    <source>
        <dbReference type="PROSITE" id="PS00624"/>
    </source>
</evidence>
<dbReference type="Proteomes" id="UP000811492">
    <property type="component" value="Unassembled WGS sequence"/>
</dbReference>
<comment type="cofactor">
    <cofactor evidence="1">
        <name>FAD</name>
        <dbReference type="ChEBI" id="CHEBI:57692"/>
    </cofactor>
</comment>
<keyword evidence="7" id="KW-1185">Reference proteome</keyword>
<evidence type="ECO:0000256" key="4">
    <source>
        <dbReference type="ARBA" id="ARBA00022827"/>
    </source>
</evidence>
<dbReference type="PANTHER" id="PTHR11552:SF147">
    <property type="entry name" value="CHOLINE DEHYDROGENASE, MITOCHONDRIAL"/>
    <property type="match status" value="1"/>
</dbReference>